<dbReference type="Proteomes" id="UP000532746">
    <property type="component" value="Unassembled WGS sequence"/>
</dbReference>
<name>A0A7W9SZJ0_9BACT</name>
<dbReference type="AlphaFoldDB" id="A0A7W9SZJ0"/>
<sequence length="333" mass="37546">MLLAAYPLRAQQTYVVDDFSPGYFGKIYIQDTAEVFSPGWVAIYDKKTKKEVVKIESEELALSLHNGKVQSNIQEVPYGEQSLIISEDFNFDGRPDLAIEDGQNSCYHGPSFQIYLDLPTGLKHSQAFTDLAQDYCGMFQVDAKTKRLYTSTKSGCCWHQDSEFIIRNGEPFLVRQVEMDMMRFPFQTTTTTTWSGTRMVQTTSQELYLEDESTRVVCSFQVAGNGKQAVLFTTDNDLALYYALLRKDGQLEFTYPEFGAETDKFTIQVASGITKLRFANKSAQYTVQQASNGALSIQVKVGGRVVELREQPGTRKGSLQPLLKLKPENLSRI</sequence>
<dbReference type="EMBL" id="JACHGG010000002">
    <property type="protein sequence ID" value="MBB6058802.1"/>
    <property type="molecule type" value="Genomic_DNA"/>
</dbReference>
<dbReference type="InterPro" id="IPR058087">
    <property type="entry name" value="XAC2610_dom"/>
</dbReference>
<protein>
    <recommendedName>
        <fullName evidence="3">VCBS repeat-containing protein</fullName>
    </recommendedName>
</protein>
<evidence type="ECO:0000313" key="2">
    <source>
        <dbReference type="Proteomes" id="UP000532746"/>
    </source>
</evidence>
<organism evidence="1 2">
    <name type="scientific">Hymenobacter luteus</name>
    <dbReference type="NCBI Taxonomy" id="1411122"/>
    <lineage>
        <taxon>Bacteria</taxon>
        <taxon>Pseudomonadati</taxon>
        <taxon>Bacteroidota</taxon>
        <taxon>Cytophagia</taxon>
        <taxon>Cytophagales</taxon>
        <taxon>Hymenobacteraceae</taxon>
        <taxon>Hymenobacter</taxon>
    </lineage>
</organism>
<evidence type="ECO:0000313" key="1">
    <source>
        <dbReference type="EMBL" id="MBB6058802.1"/>
    </source>
</evidence>
<proteinExistence type="predicted"/>
<keyword evidence="2" id="KW-1185">Reference proteome</keyword>
<evidence type="ECO:0008006" key="3">
    <source>
        <dbReference type="Google" id="ProtNLM"/>
    </source>
</evidence>
<reference evidence="1 2" key="1">
    <citation type="submission" date="2020-08" db="EMBL/GenBank/DDBJ databases">
        <title>Genomic Encyclopedia of Type Strains, Phase IV (KMG-IV): sequencing the most valuable type-strain genomes for metagenomic binning, comparative biology and taxonomic classification.</title>
        <authorList>
            <person name="Goeker M."/>
        </authorList>
    </citation>
    <scope>NUCLEOTIDE SEQUENCE [LARGE SCALE GENOMIC DNA]</scope>
    <source>
        <strain evidence="1 2">DSM 26718</strain>
    </source>
</reference>
<dbReference type="RefSeq" id="WP_183403024.1">
    <property type="nucleotide sequence ID" value="NZ_JACHGG010000002.1"/>
</dbReference>
<dbReference type="NCBIfam" id="NF047539">
    <property type="entry name" value="XAC2610_fam"/>
    <property type="match status" value="1"/>
</dbReference>
<gene>
    <name evidence="1" type="ORF">HNQ93_001648</name>
</gene>
<comment type="caution">
    <text evidence="1">The sequence shown here is derived from an EMBL/GenBank/DDBJ whole genome shotgun (WGS) entry which is preliminary data.</text>
</comment>
<accession>A0A7W9SZJ0</accession>